<evidence type="ECO:0000256" key="12">
    <source>
        <dbReference type="ARBA" id="ARBA00074727"/>
    </source>
</evidence>
<reference evidence="16 17" key="1">
    <citation type="submission" date="2024-11" db="EMBL/GenBank/DDBJ databases">
        <title>Adaptive evolution of stress response genes in parasites aligns with host niche diversity.</title>
        <authorList>
            <person name="Hahn C."/>
            <person name="Resl P."/>
        </authorList>
    </citation>
    <scope>NUCLEOTIDE SEQUENCE [LARGE SCALE GENOMIC DNA]</scope>
    <source>
        <strain evidence="16">EGGRZ-B1_66</strain>
        <tissue evidence="16">Body</tissue>
    </source>
</reference>
<comment type="caution">
    <text evidence="16">The sequence shown here is derived from an EMBL/GenBank/DDBJ whole genome shotgun (WGS) entry which is preliminary data.</text>
</comment>
<dbReference type="Gene3D" id="2.130.10.10">
    <property type="entry name" value="YVTN repeat-like/Quinoprotein amine dehydrogenase"/>
    <property type="match status" value="3"/>
</dbReference>
<dbReference type="Pfam" id="PF23409">
    <property type="entry name" value="Beta-prop_EML"/>
    <property type="match status" value="1"/>
</dbReference>
<dbReference type="InterPro" id="IPR015943">
    <property type="entry name" value="WD40/YVTN_repeat-like_dom_sf"/>
</dbReference>
<feature type="coiled-coil region" evidence="14">
    <location>
        <begin position="606"/>
        <end position="640"/>
    </location>
</feature>
<dbReference type="InterPro" id="IPR001680">
    <property type="entry name" value="WD40_rpt"/>
</dbReference>
<dbReference type="PANTHER" id="PTHR14885">
    <property type="entry name" value="CILIA- AND FLAGELLA-ASSOCIATED PROTEIN 43-RELATED"/>
    <property type="match status" value="1"/>
</dbReference>
<dbReference type="FunFam" id="2.130.10.10:FF:000401">
    <property type="entry name" value="Cilia- and flagella-associated protein 44"/>
    <property type="match status" value="1"/>
</dbReference>
<evidence type="ECO:0000256" key="10">
    <source>
        <dbReference type="ARBA" id="ARBA00055223"/>
    </source>
</evidence>
<dbReference type="GO" id="GO:0060285">
    <property type="term" value="P:cilium-dependent cell motility"/>
    <property type="evidence" value="ECO:0007669"/>
    <property type="project" value="UniProtKB-ARBA"/>
</dbReference>
<keyword evidence="8" id="KW-0206">Cytoskeleton</keyword>
<dbReference type="GO" id="GO:0003341">
    <property type="term" value="P:cilium movement"/>
    <property type="evidence" value="ECO:0007669"/>
    <property type="project" value="UniProtKB-ARBA"/>
</dbReference>
<feature type="domain" description="EML-like first beta-propeller" evidence="15">
    <location>
        <begin position="95"/>
        <end position="309"/>
    </location>
</feature>
<comment type="subcellular location">
    <subcellularLocation>
        <location evidence="1">Cytoplasm</location>
        <location evidence="1">Cytoskeleton</location>
        <location evidence="1">Flagellum axoneme</location>
    </subcellularLocation>
</comment>
<evidence type="ECO:0000313" key="16">
    <source>
        <dbReference type="EMBL" id="KAL3318701.1"/>
    </source>
</evidence>
<sequence>MTEEVDIEENLEENQLHFSYNVDDYTSKPLIAVDSGIPSNLATLHHSFGYDGYRRDNLGVLSEEEVCYISGNYLEILNIKTKDKIYVRSCSGHGISCLAIHPDFSHIALGETGEYPMICLYTYKELTLDRIMKDGTRKSYACIQFNPKGELLASIGSSPDYTLTIWDWRSQNIVLRTKAFSQDVFRVSWSSDFEGILNTVGTGHIRFWKMANSFTGLKLQGTIGRFGKSAISDIEGFVALPDGKVLSGCEWGNLLVWDDSLIKVEISRPGKRPCHGAPIMQIVMDEGELMSVGFDGCIRSWDFETIDTAECTEEGVLYELDPMNELCVKANAKLMYMVKSPEVDASNWFAQDANGCIWKLDLTFTHTSKRPEPLFRYHSNAIMDVSASPCSHTCSTIGQDGCVCIYDILDRKVIVTHKFSSPGSRLIWNPVEVDAKGKTLLAGFEDGVIRVLQFAENLELDPALRGNSLAKITLIQALKPHTDQVSAMAYDPHGEFLATGSIDRTVFFFQVHSTNLTPMNFIQVPKPVRNLQWTEEAGTLVLVIYMDEGIVQRYHLPKETLTQTYELVSAKPIDSFKLKSITALYKLKKQQAEIKTAFMDQHTIKVELINRKLNRTEISEEDAQKQLDELEKERKNMEKEVGAMLPEVFPEDYNILWGNINQLDPDKFWLSMSGKDAGFFMDCSFPSKMKKRTELTYPKELKEKDRKPNFGYEVCEPNMIFEMEGIPKECASNTMVFSRSGKRMLMGTNEGDIYVYVLEVAFDLTKIIGYWALAVHDSRRGSITRCTFSFDERFILSVGRDGTFFVFELMDEELQNEEIREYRARIPSATDAKRDSAEDIEDPKAYSIEEHKQKSEHDKLVAAAELDKQIRRKKLNELRLIFKELKDKNESLPERLQLANMEYIMVPEIRQQLFRDRDDRMQLLLKETAWDTEKTKILFQKLYDRYRGQFNFFDLAVHSFSTSHVVQTIRGLAALTEHVDLRQQMLQDLAKIDRTTTQITSELSKV</sequence>
<accession>A0ABD2QIY5</accession>
<keyword evidence="6 14" id="KW-0175">Coiled coil</keyword>
<comment type="similarity">
    <text evidence="11">Belongs to the CFAP44 family.</text>
</comment>
<dbReference type="Proteomes" id="UP001626550">
    <property type="component" value="Unassembled WGS sequence"/>
</dbReference>
<evidence type="ECO:0000256" key="5">
    <source>
        <dbReference type="ARBA" id="ARBA00022846"/>
    </source>
</evidence>
<evidence type="ECO:0000256" key="1">
    <source>
        <dbReference type="ARBA" id="ARBA00004611"/>
    </source>
</evidence>
<evidence type="ECO:0000256" key="9">
    <source>
        <dbReference type="ARBA" id="ARBA00023273"/>
    </source>
</evidence>
<evidence type="ECO:0000256" key="2">
    <source>
        <dbReference type="ARBA" id="ARBA00022490"/>
    </source>
</evidence>
<feature type="repeat" description="WD" evidence="13">
    <location>
        <begin position="478"/>
        <end position="519"/>
    </location>
</feature>
<dbReference type="PANTHER" id="PTHR14885:SF3">
    <property type="entry name" value="CILIA- AND FLAGELLA-ASSOCIATED PROTEIN 44"/>
    <property type="match status" value="1"/>
</dbReference>
<dbReference type="SUPFAM" id="SSF117289">
    <property type="entry name" value="Nucleoporin domain"/>
    <property type="match status" value="1"/>
</dbReference>
<keyword evidence="9" id="KW-0966">Cell projection</keyword>
<dbReference type="PROSITE" id="PS50294">
    <property type="entry name" value="WD_REPEATS_REGION"/>
    <property type="match status" value="1"/>
</dbReference>
<keyword evidence="17" id="KW-1185">Reference proteome</keyword>
<dbReference type="AlphaFoldDB" id="A0ABD2QIY5"/>
<dbReference type="InterPro" id="IPR036322">
    <property type="entry name" value="WD40_repeat_dom_sf"/>
</dbReference>
<comment type="function">
    <text evidence="10">Flagellar protein involved in sperm flagellum axoneme organization and function.</text>
</comment>
<dbReference type="Pfam" id="PF00400">
    <property type="entry name" value="WD40"/>
    <property type="match status" value="2"/>
</dbReference>
<keyword evidence="5 16" id="KW-0282">Flagellum</keyword>
<keyword evidence="7" id="KW-0969">Cilium</keyword>
<evidence type="ECO:0000256" key="7">
    <source>
        <dbReference type="ARBA" id="ARBA00023069"/>
    </source>
</evidence>
<evidence type="ECO:0000256" key="11">
    <source>
        <dbReference type="ARBA" id="ARBA00060934"/>
    </source>
</evidence>
<dbReference type="EMBL" id="JBJKFK010000213">
    <property type="protein sequence ID" value="KAL3318701.1"/>
    <property type="molecule type" value="Genomic_DNA"/>
</dbReference>
<dbReference type="SUPFAM" id="SSF50978">
    <property type="entry name" value="WD40 repeat-like"/>
    <property type="match status" value="1"/>
</dbReference>
<evidence type="ECO:0000259" key="15">
    <source>
        <dbReference type="Pfam" id="PF23409"/>
    </source>
</evidence>
<evidence type="ECO:0000256" key="8">
    <source>
        <dbReference type="ARBA" id="ARBA00023212"/>
    </source>
</evidence>
<gene>
    <name evidence="16" type="primary">WDR52_1</name>
    <name evidence="16" type="ORF">Ciccas_002636</name>
</gene>
<proteinExistence type="inferred from homology"/>
<evidence type="ECO:0000256" key="14">
    <source>
        <dbReference type="SAM" id="Coils"/>
    </source>
</evidence>
<evidence type="ECO:0000256" key="6">
    <source>
        <dbReference type="ARBA" id="ARBA00023054"/>
    </source>
</evidence>
<protein>
    <recommendedName>
        <fullName evidence="12">Cilia- and flagella-associated protein 44</fullName>
    </recommendedName>
</protein>
<dbReference type="PROSITE" id="PS50082">
    <property type="entry name" value="WD_REPEATS_2"/>
    <property type="match status" value="1"/>
</dbReference>
<dbReference type="InterPro" id="IPR055439">
    <property type="entry name" value="Beta-prop_EML_1st"/>
</dbReference>
<dbReference type="SMART" id="SM00320">
    <property type="entry name" value="WD40"/>
    <property type="match status" value="7"/>
</dbReference>
<keyword evidence="2" id="KW-0963">Cytoplasm</keyword>
<organism evidence="16 17">
    <name type="scientific">Cichlidogyrus casuarinus</name>
    <dbReference type="NCBI Taxonomy" id="1844966"/>
    <lineage>
        <taxon>Eukaryota</taxon>
        <taxon>Metazoa</taxon>
        <taxon>Spiralia</taxon>
        <taxon>Lophotrochozoa</taxon>
        <taxon>Platyhelminthes</taxon>
        <taxon>Monogenea</taxon>
        <taxon>Monopisthocotylea</taxon>
        <taxon>Dactylogyridea</taxon>
        <taxon>Ancyrocephalidae</taxon>
        <taxon>Cichlidogyrus</taxon>
    </lineage>
</organism>
<evidence type="ECO:0000256" key="4">
    <source>
        <dbReference type="ARBA" id="ARBA00022737"/>
    </source>
</evidence>
<evidence type="ECO:0000313" key="17">
    <source>
        <dbReference type="Proteomes" id="UP001626550"/>
    </source>
</evidence>
<name>A0ABD2QIY5_9PLAT</name>
<keyword evidence="4" id="KW-0677">Repeat</keyword>
<evidence type="ECO:0000256" key="3">
    <source>
        <dbReference type="ARBA" id="ARBA00022574"/>
    </source>
</evidence>
<keyword evidence="3 13" id="KW-0853">WD repeat</keyword>
<evidence type="ECO:0000256" key="13">
    <source>
        <dbReference type="PROSITE-ProRule" id="PRU00221"/>
    </source>
</evidence>